<dbReference type="PANTHER" id="PTHR43394">
    <property type="entry name" value="ATP-DEPENDENT PERMEASE MDL1, MITOCHONDRIAL"/>
    <property type="match status" value="1"/>
</dbReference>
<feature type="transmembrane region" description="Helical" evidence="10">
    <location>
        <begin position="187"/>
        <end position="203"/>
    </location>
</feature>
<keyword evidence="8 10" id="KW-0472">Membrane</keyword>
<evidence type="ECO:0000256" key="5">
    <source>
        <dbReference type="ARBA" id="ARBA00022741"/>
    </source>
</evidence>
<keyword evidence="2" id="KW-0813">Transport</keyword>
<keyword evidence="3" id="KW-1003">Cell membrane</keyword>
<dbReference type="InterPro" id="IPR027417">
    <property type="entry name" value="P-loop_NTPase"/>
</dbReference>
<reference evidence="13 14" key="1">
    <citation type="submission" date="2016-05" db="EMBL/GenBank/DDBJ databases">
        <title>Draft genome sequence of a porcine commensal Rothia nasimurium.</title>
        <authorList>
            <person name="Gaiser R.A."/>
            <person name="Van Baarlen P."/>
            <person name="Wells J.M."/>
        </authorList>
    </citation>
    <scope>NUCLEOTIDE SEQUENCE [LARGE SCALE GENOMIC DNA]</scope>
    <source>
        <strain evidence="13 14">PT-32</strain>
    </source>
</reference>
<evidence type="ECO:0000259" key="12">
    <source>
        <dbReference type="PROSITE" id="PS50929"/>
    </source>
</evidence>
<keyword evidence="4 10" id="KW-0812">Transmembrane</keyword>
<evidence type="ECO:0000256" key="9">
    <source>
        <dbReference type="ARBA" id="ARBA00061644"/>
    </source>
</evidence>
<dbReference type="Gene3D" id="1.20.1560.10">
    <property type="entry name" value="ABC transporter type 1, transmembrane domain"/>
    <property type="match status" value="1"/>
</dbReference>
<dbReference type="FunFam" id="3.40.50.300:FF:000299">
    <property type="entry name" value="ABC transporter ATP-binding protein/permease"/>
    <property type="match status" value="1"/>
</dbReference>
<dbReference type="InterPro" id="IPR011527">
    <property type="entry name" value="ABC1_TM_dom"/>
</dbReference>
<dbReference type="Gene3D" id="3.40.50.300">
    <property type="entry name" value="P-loop containing nucleotide triphosphate hydrolases"/>
    <property type="match status" value="1"/>
</dbReference>
<dbReference type="Pfam" id="PF00664">
    <property type="entry name" value="ABC_membrane"/>
    <property type="match status" value="1"/>
</dbReference>
<evidence type="ECO:0000313" key="13">
    <source>
        <dbReference type="EMBL" id="ORC16423.1"/>
    </source>
</evidence>
<evidence type="ECO:0000313" key="14">
    <source>
        <dbReference type="Proteomes" id="UP000192359"/>
    </source>
</evidence>
<feature type="transmembrane region" description="Helical" evidence="10">
    <location>
        <begin position="42"/>
        <end position="63"/>
    </location>
</feature>
<name>A0A1Y1RNI3_9MICC</name>
<dbReference type="EMBL" id="LXWF01000040">
    <property type="protein sequence ID" value="ORC16423.1"/>
    <property type="molecule type" value="Genomic_DNA"/>
</dbReference>
<dbReference type="InterPro" id="IPR003593">
    <property type="entry name" value="AAA+_ATPase"/>
</dbReference>
<evidence type="ECO:0000256" key="1">
    <source>
        <dbReference type="ARBA" id="ARBA00004651"/>
    </source>
</evidence>
<dbReference type="InterPro" id="IPR003439">
    <property type="entry name" value="ABC_transporter-like_ATP-bd"/>
</dbReference>
<dbReference type="OrthoDB" id="9806127at2"/>
<keyword evidence="14" id="KW-1185">Reference proteome</keyword>
<dbReference type="PROSITE" id="PS00211">
    <property type="entry name" value="ABC_TRANSPORTER_1"/>
    <property type="match status" value="1"/>
</dbReference>
<feature type="domain" description="ABC transmembrane type-1" evidence="12">
    <location>
        <begin position="43"/>
        <end position="328"/>
    </location>
</feature>
<dbReference type="CDD" id="cd18546">
    <property type="entry name" value="ABC_6TM_Rv0194_D2_like"/>
    <property type="match status" value="1"/>
</dbReference>
<evidence type="ECO:0000256" key="8">
    <source>
        <dbReference type="ARBA" id="ARBA00023136"/>
    </source>
</evidence>
<dbReference type="SMART" id="SM00382">
    <property type="entry name" value="AAA"/>
    <property type="match status" value="1"/>
</dbReference>
<sequence>MASNNIIESEDKITLSKDEAREVRHRSLALLKESLRPLRAQLLVTLFLVVLATALTTAMPWLISTAINDALEPLLANDPAYAIWLTITYAAAAAVSGIATYANVLLTHKISQQVLYNLRLRMFEHSQKLSVGFHDTYTSGRVISRLTSDLDTIRQFFDSGLSELAAMLLSIIFTVLALTLMDWRAGVALVVIMLPLAWLTSWFRRESELAYRAGRVASAKIISRFSETFTGLRAVKAFSAEAPARAAYAKTAEEYRVRAMQSIKVHGTYMPSLQALGNTFVAAVLIIGGYSILGGTMQAGTLLALVIYANRVFEPIFMLSDYYNMFQSAVSALEKVSGFLAEEPQVAEPEHPVARKQPATGELVFDGVDFEYVAGLPALHRLSLEVPAGQRLALVGETGAGKSTLAKLVARFYDVTAGSISLDGVDVRDLADEQLRREVVMVTQEAFLFKGSVADNIRLGNPSATDEQVFEAARRVGAYDFITSLPQGFDTHLSKRGGRVSAGQRQLISFARAFLADPAVLILDEATASLDIPTEKLVQRGLETLLAGRTSLVIAHRLSTVLTADRVLVIAAGRVVEDGSPAALVKAGGRFAGMVASWDKNNRVNAPDSSTLPG</sequence>
<dbReference type="InterPro" id="IPR039421">
    <property type="entry name" value="Type_1_exporter"/>
</dbReference>
<keyword evidence="6" id="KW-0067">ATP-binding</keyword>
<dbReference type="Pfam" id="PF00005">
    <property type="entry name" value="ABC_tran"/>
    <property type="match status" value="1"/>
</dbReference>
<evidence type="ECO:0000259" key="11">
    <source>
        <dbReference type="PROSITE" id="PS50893"/>
    </source>
</evidence>
<feature type="transmembrane region" description="Helical" evidence="10">
    <location>
        <begin position="83"/>
        <end position="106"/>
    </location>
</feature>
<keyword evidence="7 10" id="KW-1133">Transmembrane helix</keyword>
<organism evidence="13 14">
    <name type="scientific">Rothia nasimurium</name>
    <dbReference type="NCBI Taxonomy" id="85336"/>
    <lineage>
        <taxon>Bacteria</taxon>
        <taxon>Bacillati</taxon>
        <taxon>Actinomycetota</taxon>
        <taxon>Actinomycetes</taxon>
        <taxon>Micrococcales</taxon>
        <taxon>Micrococcaceae</taxon>
        <taxon>Rothia</taxon>
    </lineage>
</organism>
<evidence type="ECO:0000256" key="2">
    <source>
        <dbReference type="ARBA" id="ARBA00022448"/>
    </source>
</evidence>
<dbReference type="GO" id="GO:0005524">
    <property type="term" value="F:ATP binding"/>
    <property type="evidence" value="ECO:0007669"/>
    <property type="project" value="UniProtKB-KW"/>
</dbReference>
<evidence type="ECO:0000256" key="3">
    <source>
        <dbReference type="ARBA" id="ARBA00022475"/>
    </source>
</evidence>
<dbReference type="AlphaFoldDB" id="A0A1Y1RNI3"/>
<dbReference type="SUPFAM" id="SSF90123">
    <property type="entry name" value="ABC transporter transmembrane region"/>
    <property type="match status" value="1"/>
</dbReference>
<dbReference type="GO" id="GO:0015421">
    <property type="term" value="F:ABC-type oligopeptide transporter activity"/>
    <property type="evidence" value="ECO:0007669"/>
    <property type="project" value="TreeGrafter"/>
</dbReference>
<proteinExistence type="inferred from homology"/>
<evidence type="ECO:0000256" key="7">
    <source>
        <dbReference type="ARBA" id="ARBA00022989"/>
    </source>
</evidence>
<feature type="domain" description="ABC transporter" evidence="11">
    <location>
        <begin position="363"/>
        <end position="597"/>
    </location>
</feature>
<dbReference type="PANTHER" id="PTHR43394:SF1">
    <property type="entry name" value="ATP-BINDING CASSETTE SUB-FAMILY B MEMBER 10, MITOCHONDRIAL"/>
    <property type="match status" value="1"/>
</dbReference>
<feature type="transmembrane region" description="Helical" evidence="10">
    <location>
        <begin position="280"/>
        <end position="309"/>
    </location>
</feature>
<evidence type="ECO:0000256" key="6">
    <source>
        <dbReference type="ARBA" id="ARBA00022840"/>
    </source>
</evidence>
<comment type="caution">
    <text evidence="13">The sequence shown here is derived from an EMBL/GenBank/DDBJ whole genome shotgun (WGS) entry which is preliminary data.</text>
</comment>
<dbReference type="GO" id="GO:0005886">
    <property type="term" value="C:plasma membrane"/>
    <property type="evidence" value="ECO:0007669"/>
    <property type="project" value="UniProtKB-SubCell"/>
</dbReference>
<comment type="subcellular location">
    <subcellularLocation>
        <location evidence="1">Cell membrane</location>
        <topology evidence="1">Multi-pass membrane protein</topology>
    </subcellularLocation>
</comment>
<dbReference type="PROSITE" id="PS50929">
    <property type="entry name" value="ABC_TM1F"/>
    <property type="match status" value="1"/>
</dbReference>
<accession>A0A1Y1RNI3</accession>
<evidence type="ECO:0000256" key="10">
    <source>
        <dbReference type="SAM" id="Phobius"/>
    </source>
</evidence>
<gene>
    <name evidence="13" type="ORF">A7979_03620</name>
</gene>
<protein>
    <submittedName>
        <fullName evidence="13">ABC transporter</fullName>
    </submittedName>
</protein>
<feature type="transmembrane region" description="Helical" evidence="10">
    <location>
        <begin position="164"/>
        <end position="181"/>
    </location>
</feature>
<dbReference type="RefSeq" id="WP_083091998.1">
    <property type="nucleotide sequence ID" value="NZ_LXWF01000040.1"/>
</dbReference>
<dbReference type="Proteomes" id="UP000192359">
    <property type="component" value="Unassembled WGS sequence"/>
</dbReference>
<comment type="similarity">
    <text evidence="9">Belongs to the ABC transporter superfamily. Lipid exporter (TC 3.A.1.106) family.</text>
</comment>
<dbReference type="InterPro" id="IPR036640">
    <property type="entry name" value="ABC1_TM_sf"/>
</dbReference>
<dbReference type="GO" id="GO:0016887">
    <property type="term" value="F:ATP hydrolysis activity"/>
    <property type="evidence" value="ECO:0007669"/>
    <property type="project" value="InterPro"/>
</dbReference>
<evidence type="ECO:0000256" key="4">
    <source>
        <dbReference type="ARBA" id="ARBA00022692"/>
    </source>
</evidence>
<dbReference type="SUPFAM" id="SSF52540">
    <property type="entry name" value="P-loop containing nucleoside triphosphate hydrolases"/>
    <property type="match status" value="1"/>
</dbReference>
<dbReference type="PROSITE" id="PS50893">
    <property type="entry name" value="ABC_TRANSPORTER_2"/>
    <property type="match status" value="1"/>
</dbReference>
<dbReference type="InterPro" id="IPR017871">
    <property type="entry name" value="ABC_transporter-like_CS"/>
</dbReference>
<keyword evidence="5" id="KW-0547">Nucleotide-binding</keyword>